<evidence type="ECO:0000313" key="12">
    <source>
        <dbReference type="Proteomes" id="UP000838412"/>
    </source>
</evidence>
<dbReference type="OrthoDB" id="1334205at2759"/>
<dbReference type="Pfam" id="PF21365">
    <property type="entry name" value="Glyco_hydro_31_3rd"/>
    <property type="match status" value="1"/>
</dbReference>
<evidence type="ECO:0000256" key="5">
    <source>
        <dbReference type="ARBA" id="ARBA00023157"/>
    </source>
</evidence>
<dbReference type="InterPro" id="IPR011013">
    <property type="entry name" value="Gal_mutarotase_sf_dom"/>
</dbReference>
<evidence type="ECO:0000256" key="7">
    <source>
        <dbReference type="ARBA" id="ARBA00023295"/>
    </source>
</evidence>
<dbReference type="InterPro" id="IPR013780">
    <property type="entry name" value="Glyco_hydro_b"/>
</dbReference>
<evidence type="ECO:0000313" key="11">
    <source>
        <dbReference type="EMBL" id="CAH1265212.1"/>
    </source>
</evidence>
<dbReference type="Pfam" id="PF13802">
    <property type="entry name" value="Gal_mutarotas_2"/>
    <property type="match status" value="1"/>
</dbReference>
<comment type="subcellular location">
    <subcellularLocation>
        <location evidence="1">Membrane</location>
    </subcellularLocation>
</comment>
<dbReference type="AlphaFoldDB" id="A0A8K0ESZ9"/>
<proteinExistence type="inferred from homology"/>
<name>A0A8K0ESZ9_BRALA</name>
<dbReference type="InterPro" id="IPR048395">
    <property type="entry name" value="Glyco_hydro_31_C"/>
</dbReference>
<comment type="similarity">
    <text evidence="2">Belongs to the glycosyl hydrolase 31 family.</text>
</comment>
<dbReference type="SMART" id="SM00018">
    <property type="entry name" value="PD"/>
    <property type="match status" value="5"/>
</dbReference>
<feature type="disulfide bond" evidence="9">
    <location>
        <begin position="312"/>
        <end position="327"/>
    </location>
</feature>
<dbReference type="InterPro" id="IPR025887">
    <property type="entry name" value="Glyco_hydro_31_N_dom"/>
</dbReference>
<protein>
    <recommendedName>
        <fullName evidence="8">Maltase</fullName>
    </recommendedName>
</protein>
<evidence type="ECO:0000256" key="2">
    <source>
        <dbReference type="ARBA" id="ARBA00007806"/>
    </source>
</evidence>
<dbReference type="CDD" id="cd14752">
    <property type="entry name" value="GH31_N"/>
    <property type="match status" value="1"/>
</dbReference>
<dbReference type="SUPFAM" id="SSF57492">
    <property type="entry name" value="Trefoil"/>
    <property type="match status" value="5"/>
</dbReference>
<dbReference type="GO" id="GO:0004558">
    <property type="term" value="F:alpha-1,4-glucosidase activity"/>
    <property type="evidence" value="ECO:0007669"/>
    <property type="project" value="TreeGrafter"/>
</dbReference>
<dbReference type="Proteomes" id="UP000838412">
    <property type="component" value="Chromosome 5"/>
</dbReference>
<evidence type="ECO:0000256" key="9">
    <source>
        <dbReference type="PROSITE-ProRule" id="PRU00779"/>
    </source>
</evidence>
<sequence length="1156" mass="128047">MCKYDVTSSSVYNNTEGRACSLLSWKHLQELPPPPLRMVLLKLTVLTTLLTGALGYTAQTCPSTVPESQRRDCHPEHGSTEATCAARGCMWCEASYQGPPWCFFDDSLASNTPAPGSCDNSICPSCIPEHQRLDCHPEHGSNEGSCAAKGCVWCPATTPNTPWCFFDPNVVVPGGSTSGGGHGDYSCSAVESVIPESQRVDCHPEHGSNQQSCEQKGCFWCPASYDGPPWCFYNQTGGSGIVVGPGGNNGVCPTNIVESNRIDCYPGGGATQGNCQALGCIWCESSVPNTPWCFYNGTFEDVGGEETYRVDCSPEGLNPIKCADRGCIMGAASLPGVPRCYFPPDRGYQAVGAPVDLPNGLLFSLKRVGGNAMFGGEVDPLAFLVEYQSDYRIHFKFYDPNNNRFEVPLPIGTPVKPLNTALYNFTWTNDPTFNFNITRTDTGATLFDTSMGGLVFEDQFLQIATKLPSVKVYGFGEHEHKTYQHDMNYQTWGMYSRDQPPAYKGNLYGVHPFYMNVEEENNAHGVLILNSAAQDVTLTPAPAMIYRTIGGVLDLYMFLGPTPENVVEQYTEAIGRPFMPPYWSLGFQLSRYGYNSLATVSDTIDRIRAYDIPHDVQFGDIDYMDEQMDFTYDPVTYAGYPDYVRRLRADHGMHFVTILDPCITTERSNYRPYDLGQEMGVWINESDGRTPALGKVWPPGASVFPDYTSPTCHDYWITLCKEFYGVIPYDGLWIDMNEPANFGTGSLVGCDQNNINQPPFLPKIWGDLADKTLCPDFKTHIGNMYDTHSLFGWAQSPPSFQAVEEASGKRAFVVSRSTFPGSGKYAAHWLGDNYSQWSNLKNSIVGMLEFSLFGIPYSGADICGFNGDANYEQCNRWMQLGAFYPFARNHNGIGYREQDPGAWDAEFARISREVLLVRYTLNPYLYLLFHQAHTEGATVVRPLLHEFTTDPETHAIDRQFLWGPALLFSPVLDEGMTSVDAYFPKARWYDYYTGAELSPSQQMTYVTLNAPNDYIPIHVRGGYVIPTQEPARTTTVSRTRPMGLIVALGADSHIPASGTLFWDDGDSIDTYANGNYFLSEYVADNNGLQAVVRNDGYRGIDSLTFGTIRVFGLSSAFSVMINGFPHSSFTFDSTTKELQITSINVGVKDLQSISWA</sequence>
<dbReference type="GO" id="GO:0016020">
    <property type="term" value="C:membrane"/>
    <property type="evidence" value="ECO:0007669"/>
    <property type="project" value="UniProtKB-SubCell"/>
</dbReference>
<dbReference type="SUPFAM" id="SSF51011">
    <property type="entry name" value="Glycosyl hydrolase domain"/>
    <property type="match status" value="1"/>
</dbReference>
<dbReference type="GO" id="GO:0005975">
    <property type="term" value="P:carbohydrate metabolic process"/>
    <property type="evidence" value="ECO:0007669"/>
    <property type="project" value="InterPro"/>
</dbReference>
<dbReference type="Gene3D" id="3.20.20.80">
    <property type="entry name" value="Glycosidases"/>
    <property type="match status" value="1"/>
</dbReference>
<accession>A0A8K0ESZ9</accession>
<reference evidence="11" key="1">
    <citation type="submission" date="2022-01" db="EMBL/GenBank/DDBJ databases">
        <authorList>
            <person name="Braso-Vives M."/>
        </authorList>
    </citation>
    <scope>NUCLEOTIDE SEQUENCE</scope>
</reference>
<dbReference type="CDD" id="cd06602">
    <property type="entry name" value="GH31_MGAM_SI_GAA"/>
    <property type="match status" value="1"/>
</dbReference>
<evidence type="ECO:0000256" key="1">
    <source>
        <dbReference type="ARBA" id="ARBA00004370"/>
    </source>
</evidence>
<dbReference type="InterPro" id="IPR044913">
    <property type="entry name" value="P_trefoil_dom_sf"/>
</dbReference>
<evidence type="ECO:0000256" key="6">
    <source>
        <dbReference type="ARBA" id="ARBA00023180"/>
    </source>
</evidence>
<evidence type="ECO:0000256" key="3">
    <source>
        <dbReference type="ARBA" id="ARBA00022801"/>
    </source>
</evidence>
<dbReference type="Gene3D" id="4.10.110.10">
    <property type="entry name" value="Spasmolytic Protein, domain 1"/>
    <property type="match status" value="5"/>
</dbReference>
<keyword evidence="7" id="KW-0326">Glycosidase</keyword>
<dbReference type="PANTHER" id="PTHR22762">
    <property type="entry name" value="ALPHA-GLUCOSIDASE"/>
    <property type="match status" value="1"/>
</dbReference>
<dbReference type="PROSITE" id="PS51448">
    <property type="entry name" value="P_TREFOIL_2"/>
    <property type="match status" value="5"/>
</dbReference>
<dbReference type="SUPFAM" id="SSF74650">
    <property type="entry name" value="Galactose mutarotase-like"/>
    <property type="match status" value="1"/>
</dbReference>
<keyword evidence="3" id="KW-0378">Hydrolase</keyword>
<evidence type="ECO:0000259" key="10">
    <source>
        <dbReference type="PROSITE" id="PS51448"/>
    </source>
</evidence>
<dbReference type="PANTHER" id="PTHR22762:SF133">
    <property type="entry name" value="P-TYPE DOMAIN-CONTAINING PROTEIN"/>
    <property type="match status" value="1"/>
</dbReference>
<dbReference type="EMBL" id="OV696690">
    <property type="protein sequence ID" value="CAH1265212.1"/>
    <property type="molecule type" value="Genomic_DNA"/>
</dbReference>
<feature type="domain" description="P-type" evidence="10">
    <location>
        <begin position="185"/>
        <end position="235"/>
    </location>
</feature>
<dbReference type="GO" id="GO:0030246">
    <property type="term" value="F:carbohydrate binding"/>
    <property type="evidence" value="ECO:0007669"/>
    <property type="project" value="InterPro"/>
</dbReference>
<dbReference type="InterPro" id="IPR000322">
    <property type="entry name" value="Glyco_hydro_31_TIM"/>
</dbReference>
<keyword evidence="6" id="KW-0325">Glycoprotein</keyword>
<evidence type="ECO:0000256" key="4">
    <source>
        <dbReference type="ARBA" id="ARBA00023136"/>
    </source>
</evidence>
<dbReference type="SUPFAM" id="SSF51445">
    <property type="entry name" value="(Trans)glycosidases"/>
    <property type="match status" value="1"/>
</dbReference>
<dbReference type="FunFam" id="2.60.40.1760:FF:000001">
    <property type="entry name" value="Maltase-glucoamylase, intestinal"/>
    <property type="match status" value="1"/>
</dbReference>
<dbReference type="InterPro" id="IPR030458">
    <property type="entry name" value="Glyco_hydro_31_AS"/>
</dbReference>
<feature type="domain" description="P-type" evidence="10">
    <location>
        <begin position="59"/>
        <end position="106"/>
    </location>
</feature>
<feature type="domain" description="P-type" evidence="10">
    <location>
        <begin position="300"/>
        <end position="344"/>
    </location>
</feature>
<dbReference type="Gene3D" id="2.60.40.1180">
    <property type="entry name" value="Golgi alpha-mannosidase II"/>
    <property type="match status" value="2"/>
</dbReference>
<organism evidence="11 12">
    <name type="scientific">Branchiostoma lanceolatum</name>
    <name type="common">Common lancelet</name>
    <name type="synonym">Amphioxus lanceolatum</name>
    <dbReference type="NCBI Taxonomy" id="7740"/>
    <lineage>
        <taxon>Eukaryota</taxon>
        <taxon>Metazoa</taxon>
        <taxon>Chordata</taxon>
        <taxon>Cephalochordata</taxon>
        <taxon>Leptocardii</taxon>
        <taxon>Amphioxiformes</taxon>
        <taxon>Branchiostomatidae</taxon>
        <taxon>Branchiostoma</taxon>
    </lineage>
</organism>
<dbReference type="Pfam" id="PF00088">
    <property type="entry name" value="Trefoil"/>
    <property type="match status" value="5"/>
</dbReference>
<evidence type="ECO:0000256" key="8">
    <source>
        <dbReference type="ARBA" id="ARBA00041343"/>
    </source>
</evidence>
<dbReference type="FunFam" id="2.60.40.1180:FF:000001">
    <property type="entry name" value="Maltase-glucoamylase, intestinal"/>
    <property type="match status" value="1"/>
</dbReference>
<keyword evidence="12" id="KW-1185">Reference proteome</keyword>
<keyword evidence="4" id="KW-0472">Membrane</keyword>
<keyword evidence="5 9" id="KW-1015">Disulfide bond</keyword>
<feature type="domain" description="P-type" evidence="10">
    <location>
        <begin position="250"/>
        <end position="297"/>
    </location>
</feature>
<dbReference type="InterPro" id="IPR017853">
    <property type="entry name" value="GH"/>
</dbReference>
<feature type="domain" description="P-type" evidence="10">
    <location>
        <begin position="121"/>
        <end position="168"/>
    </location>
</feature>
<dbReference type="CDD" id="cd00111">
    <property type="entry name" value="Trefoil"/>
    <property type="match status" value="5"/>
</dbReference>
<dbReference type="PROSITE" id="PS00129">
    <property type="entry name" value="GLYCOSYL_HYDROL_F31_1"/>
    <property type="match status" value="1"/>
</dbReference>
<dbReference type="InterPro" id="IPR000519">
    <property type="entry name" value="P_trefoil_dom"/>
</dbReference>
<comment type="caution">
    <text evidence="9">Lacks conserved residue(s) required for the propagation of feature annotation.</text>
</comment>
<gene>
    <name evidence="11" type="primary">MGAM</name>
    <name evidence="11" type="ORF">BLAG_LOCUS19269</name>
</gene>
<dbReference type="Gene3D" id="2.60.40.1760">
    <property type="entry name" value="glycosyl hydrolase (family 31)"/>
    <property type="match status" value="1"/>
</dbReference>
<dbReference type="Pfam" id="PF01055">
    <property type="entry name" value="Glyco_hydro_31_2nd"/>
    <property type="match status" value="1"/>
</dbReference>